<feature type="chain" id="PRO_5041313373" description="Lipoprotein" evidence="2">
    <location>
        <begin position="23"/>
        <end position="294"/>
    </location>
</feature>
<sequence length="294" mass="32362">MPVAALALAALTGCAAGPGAGAAPAGSATVQAPPSPTRDVRRQIETERAACMKRKGFRYEIHVPAPRKVGDDERRAGSGDYEAMKRVRQKYGFKIFAKFVYPGDPAAERYFVLPHGTNDGIKQSLSETQAVAWEEADNDCRTEVVRKVLGKTVTTMEDYYSQLNRRLEQADRETNSDPRLIGLAQDFADCLKGKGYPVSSARPTDMREAGARAMEKEANRIGRSQAENPVDEVGGMEATYEPELTVEQARPYLAREIKAALDDLECGRDFYPAFFAGDAAKKAYQEFGHEAIQW</sequence>
<gene>
    <name evidence="3" type="ORF">GCM10010126_29210</name>
</gene>
<comment type="caution">
    <text evidence="3">The sequence shown here is derived from an EMBL/GenBank/DDBJ whole genome shotgun (WGS) entry which is preliminary data.</text>
</comment>
<feature type="region of interest" description="Disordered" evidence="1">
    <location>
        <begin position="18"/>
        <end position="40"/>
    </location>
</feature>
<organism evidence="3 4">
    <name type="scientific">Planomonospora parontospora</name>
    <dbReference type="NCBI Taxonomy" id="58119"/>
    <lineage>
        <taxon>Bacteria</taxon>
        <taxon>Bacillati</taxon>
        <taxon>Actinomycetota</taxon>
        <taxon>Actinomycetes</taxon>
        <taxon>Streptosporangiales</taxon>
        <taxon>Streptosporangiaceae</taxon>
        <taxon>Planomonospora</taxon>
    </lineage>
</organism>
<evidence type="ECO:0000256" key="2">
    <source>
        <dbReference type="SAM" id="SignalP"/>
    </source>
</evidence>
<dbReference type="EMBL" id="BMQD01000008">
    <property type="protein sequence ID" value="GGK67931.1"/>
    <property type="molecule type" value="Genomic_DNA"/>
</dbReference>
<proteinExistence type="predicted"/>
<evidence type="ECO:0000313" key="4">
    <source>
        <dbReference type="Proteomes" id="UP000627984"/>
    </source>
</evidence>
<dbReference type="Proteomes" id="UP000627984">
    <property type="component" value="Unassembled WGS sequence"/>
</dbReference>
<dbReference type="AlphaFoldDB" id="A0AA37BH69"/>
<feature type="compositionally biased region" description="Low complexity" evidence="1">
    <location>
        <begin position="18"/>
        <end position="28"/>
    </location>
</feature>
<evidence type="ECO:0000256" key="1">
    <source>
        <dbReference type="SAM" id="MobiDB-lite"/>
    </source>
</evidence>
<name>A0AA37BH69_9ACTN</name>
<keyword evidence="2" id="KW-0732">Signal</keyword>
<evidence type="ECO:0000313" key="3">
    <source>
        <dbReference type="EMBL" id="GGK67931.1"/>
    </source>
</evidence>
<feature type="signal peptide" evidence="2">
    <location>
        <begin position="1"/>
        <end position="22"/>
    </location>
</feature>
<evidence type="ECO:0008006" key="5">
    <source>
        <dbReference type="Google" id="ProtNLM"/>
    </source>
</evidence>
<reference evidence="3" key="1">
    <citation type="journal article" date="2014" name="Int. J. Syst. Evol. Microbiol.">
        <title>Complete genome sequence of Corynebacterium casei LMG S-19264T (=DSM 44701T), isolated from a smear-ripened cheese.</title>
        <authorList>
            <consortium name="US DOE Joint Genome Institute (JGI-PGF)"/>
            <person name="Walter F."/>
            <person name="Albersmeier A."/>
            <person name="Kalinowski J."/>
            <person name="Ruckert C."/>
        </authorList>
    </citation>
    <scope>NUCLEOTIDE SEQUENCE</scope>
    <source>
        <strain evidence="3">JCM 3093</strain>
    </source>
</reference>
<protein>
    <recommendedName>
        <fullName evidence="5">Lipoprotein</fullName>
    </recommendedName>
</protein>
<accession>A0AA37BH69</accession>
<reference evidence="3" key="2">
    <citation type="submission" date="2022-09" db="EMBL/GenBank/DDBJ databases">
        <authorList>
            <person name="Sun Q."/>
            <person name="Ohkuma M."/>
        </authorList>
    </citation>
    <scope>NUCLEOTIDE SEQUENCE</scope>
    <source>
        <strain evidence="3">JCM 3093</strain>
    </source>
</reference>